<name>A0A915BAT5_PARUN</name>
<evidence type="ECO:0000256" key="1">
    <source>
        <dbReference type="ARBA" id="ARBA00022786"/>
    </source>
</evidence>
<proteinExistence type="predicted"/>
<evidence type="ECO:0000313" key="6">
    <source>
        <dbReference type="WBParaSite" id="PgR031_g059_t03"/>
    </source>
</evidence>
<protein>
    <submittedName>
        <fullName evidence="6">F-box protein Hrt3/FBXO9 C-terminal domain-containing protein</fullName>
    </submittedName>
</protein>
<dbReference type="PANTHER" id="PTHR12874">
    <property type="entry name" value="F-BOX ONLY PROTEIN 48-RELATED"/>
    <property type="match status" value="1"/>
</dbReference>
<feature type="region of interest" description="Disordered" evidence="2">
    <location>
        <begin position="149"/>
        <end position="175"/>
    </location>
</feature>
<sequence length="476" mass="55197">MPLERRLQRLKVLEEVQEEDDDPEAAKKLQPLFDEGKEESITNETLTENIPSSKQIADPESTLESFRHEWKAELDSKNKATKPKDCKLDQVPPNSTPPSEEFKLQKASSLFLEGVDFERRGEMCDAVQRYMAAVRLVPDIELKLFKNRHSANSSNARSPDSRGHRRSRSRSAAVAGFEEDNDLEGTFQRRIAQRGSIIEADNCGTICPFSLLPAELLMTIVKYVVGGELDVRCLEMLSMTSTGFYLLSRDEELWRTICRRVFGEHRLTPQDNSVYACWRQMYVCRPHVYLHGVYIGKCTYIRHGEASFQDKFYRPWHIVVYYRFMKFFADGTAIMVTSPENPAQVVPQLKSKSTRLGGVLFGRYWPIGQDRIALQFCRRCEKSDQRPRRYQRLRQHFIPHEVSLQEFNMELRFGDGKKRSAHCVLQWEKYDCCFQYLSGQISHSSLDTGDHQLFPPLFFSRVKSFAQPDGWDEMLA</sequence>
<organism evidence="5 6">
    <name type="scientific">Parascaris univalens</name>
    <name type="common">Nematode worm</name>
    <dbReference type="NCBI Taxonomy" id="6257"/>
    <lineage>
        <taxon>Eukaryota</taxon>
        <taxon>Metazoa</taxon>
        <taxon>Ecdysozoa</taxon>
        <taxon>Nematoda</taxon>
        <taxon>Chromadorea</taxon>
        <taxon>Rhabditida</taxon>
        <taxon>Spirurina</taxon>
        <taxon>Ascaridomorpha</taxon>
        <taxon>Ascaridoidea</taxon>
        <taxon>Ascarididae</taxon>
        <taxon>Parascaris</taxon>
    </lineage>
</organism>
<feature type="domain" description="F-box" evidence="3">
    <location>
        <begin position="210"/>
        <end position="260"/>
    </location>
</feature>
<feature type="domain" description="F-box protein Hrt3/FBXO9 C-terminal" evidence="4">
    <location>
        <begin position="276"/>
        <end position="377"/>
    </location>
</feature>
<feature type="compositionally biased region" description="Polar residues" evidence="2">
    <location>
        <begin position="42"/>
        <end position="55"/>
    </location>
</feature>
<feature type="region of interest" description="Disordered" evidence="2">
    <location>
        <begin position="75"/>
        <end position="102"/>
    </location>
</feature>
<feature type="region of interest" description="Disordered" evidence="2">
    <location>
        <begin position="14"/>
        <end position="63"/>
    </location>
</feature>
<dbReference type="PANTHER" id="PTHR12874:SF29">
    <property type="entry name" value="F-BOX ONLY PROTEIN 9"/>
    <property type="match status" value="1"/>
</dbReference>
<dbReference type="Gene3D" id="1.20.1280.50">
    <property type="match status" value="1"/>
</dbReference>
<evidence type="ECO:0000259" key="4">
    <source>
        <dbReference type="Pfam" id="PF19270"/>
    </source>
</evidence>
<dbReference type="InterPro" id="IPR045464">
    <property type="entry name" value="Hrt3/FBXO9_C"/>
</dbReference>
<evidence type="ECO:0000259" key="3">
    <source>
        <dbReference type="Pfam" id="PF12937"/>
    </source>
</evidence>
<feature type="compositionally biased region" description="Basic and acidic residues" evidence="2">
    <location>
        <begin position="75"/>
        <end position="88"/>
    </location>
</feature>
<dbReference type="Proteomes" id="UP000887569">
    <property type="component" value="Unplaced"/>
</dbReference>
<dbReference type="InterPro" id="IPR001810">
    <property type="entry name" value="F-box_dom"/>
</dbReference>
<accession>A0A915BAT5</accession>
<dbReference type="GO" id="GO:0005737">
    <property type="term" value="C:cytoplasm"/>
    <property type="evidence" value="ECO:0007669"/>
    <property type="project" value="TreeGrafter"/>
</dbReference>
<keyword evidence="5" id="KW-1185">Reference proteome</keyword>
<dbReference type="GO" id="GO:0031146">
    <property type="term" value="P:SCF-dependent proteasomal ubiquitin-dependent protein catabolic process"/>
    <property type="evidence" value="ECO:0007669"/>
    <property type="project" value="TreeGrafter"/>
</dbReference>
<dbReference type="SUPFAM" id="SSF81383">
    <property type="entry name" value="F-box domain"/>
    <property type="match status" value="1"/>
</dbReference>
<dbReference type="WBParaSite" id="PgR031_g059_t03">
    <property type="protein sequence ID" value="PgR031_g059_t03"/>
    <property type="gene ID" value="PgR031_g059"/>
</dbReference>
<dbReference type="Pfam" id="PF19270">
    <property type="entry name" value="FBO_C"/>
    <property type="match status" value="1"/>
</dbReference>
<dbReference type="InterPro" id="IPR036047">
    <property type="entry name" value="F-box-like_dom_sf"/>
</dbReference>
<evidence type="ECO:0000313" key="5">
    <source>
        <dbReference type="Proteomes" id="UP000887569"/>
    </source>
</evidence>
<dbReference type="AlphaFoldDB" id="A0A915BAT5"/>
<evidence type="ECO:0000256" key="2">
    <source>
        <dbReference type="SAM" id="MobiDB-lite"/>
    </source>
</evidence>
<dbReference type="CDD" id="cd22089">
    <property type="entry name" value="F-box_FBXO9"/>
    <property type="match status" value="1"/>
</dbReference>
<dbReference type="GO" id="GO:0019005">
    <property type="term" value="C:SCF ubiquitin ligase complex"/>
    <property type="evidence" value="ECO:0007669"/>
    <property type="project" value="TreeGrafter"/>
</dbReference>
<dbReference type="Pfam" id="PF12937">
    <property type="entry name" value="F-box-like"/>
    <property type="match status" value="1"/>
</dbReference>
<reference evidence="6" key="1">
    <citation type="submission" date="2022-11" db="UniProtKB">
        <authorList>
            <consortium name="WormBaseParasite"/>
        </authorList>
    </citation>
    <scope>IDENTIFICATION</scope>
</reference>
<keyword evidence="1" id="KW-0833">Ubl conjugation pathway</keyword>